<evidence type="ECO:0000313" key="2">
    <source>
        <dbReference type="EMBL" id="AJT41047.1"/>
    </source>
</evidence>
<gene>
    <name evidence="2" type="ORF">UM93_05080</name>
</gene>
<dbReference type="KEGG" id="ari:UM93_05080"/>
<name>A0A0D4BX89_9MICC</name>
<keyword evidence="3" id="KW-1185">Reference proteome</keyword>
<dbReference type="AlphaFoldDB" id="A0A0D4BX89"/>
<dbReference type="STRING" id="1618207.UM93_05080"/>
<dbReference type="Gene3D" id="3.90.1150.200">
    <property type="match status" value="1"/>
</dbReference>
<evidence type="ECO:0000259" key="1">
    <source>
        <dbReference type="Pfam" id="PF08818"/>
    </source>
</evidence>
<dbReference type="RefSeq" id="WP_045074104.1">
    <property type="nucleotide sequence ID" value="NZ_CP011005.1"/>
</dbReference>
<protein>
    <recommendedName>
        <fullName evidence="1">YdhG-like domain-containing protein</fullName>
    </recommendedName>
</protein>
<feature type="domain" description="YdhG-like" evidence="1">
    <location>
        <begin position="15"/>
        <end position="108"/>
    </location>
</feature>
<dbReference type="PATRIC" id="fig|1618207.4.peg.1034"/>
<dbReference type="EMBL" id="CP011005">
    <property type="protein sequence ID" value="AJT41047.1"/>
    <property type="molecule type" value="Genomic_DNA"/>
</dbReference>
<dbReference type="HOGENOM" id="CLU_1987962_0_0_11"/>
<dbReference type="InterPro" id="IPR014922">
    <property type="entry name" value="YdhG-like"/>
</dbReference>
<dbReference type="OrthoDB" id="192368at2"/>
<evidence type="ECO:0000313" key="3">
    <source>
        <dbReference type="Proteomes" id="UP000061839"/>
    </source>
</evidence>
<reference evidence="2 3" key="1">
    <citation type="journal article" date="2015" name="Genome Announc.">
        <title>Complete Genome Sequencing of Protease-Producing Novel Arthrobacter sp. Strain IHBB 11108 Using PacBio Single-Molecule Real-Time Sequencing Technology.</title>
        <authorList>
            <person name="Kiran S."/>
            <person name="Swarnkar M.K."/>
            <person name="Pal M."/>
            <person name="Thakur R."/>
            <person name="Tewari R."/>
            <person name="Singh A.K."/>
            <person name="Gulati A."/>
        </authorList>
    </citation>
    <scope>NUCLEOTIDE SEQUENCE [LARGE SCALE GENOMIC DNA]</scope>
    <source>
        <strain evidence="2 3">IHBB 11108</strain>
    </source>
</reference>
<proteinExistence type="predicted"/>
<sequence length="112" mass="12379">MTSVAEYIEALPDHQRALGEQLEQLLTAGLPAAAARLWHSHPVWMVGKQPIAGFKAFPQYITLLLWQGQRIKDESKLLSPSGSAEMAVLKLSSLDELDSELLASWLSQLARL</sequence>
<dbReference type="Pfam" id="PF08818">
    <property type="entry name" value="DUF1801"/>
    <property type="match status" value="1"/>
</dbReference>
<dbReference type="SUPFAM" id="SSF159888">
    <property type="entry name" value="YdhG-like"/>
    <property type="match status" value="1"/>
</dbReference>
<accession>A0A0D4BX89</accession>
<organism evidence="2 3">
    <name type="scientific">Psychromicrobium lacuslunae</name>
    <dbReference type="NCBI Taxonomy" id="1618207"/>
    <lineage>
        <taxon>Bacteria</taxon>
        <taxon>Bacillati</taxon>
        <taxon>Actinomycetota</taxon>
        <taxon>Actinomycetes</taxon>
        <taxon>Micrococcales</taxon>
        <taxon>Micrococcaceae</taxon>
        <taxon>Psychromicrobium</taxon>
    </lineage>
</organism>
<dbReference type="Proteomes" id="UP000061839">
    <property type="component" value="Chromosome"/>
</dbReference>